<comment type="catalytic activity">
    <reaction evidence="16 17">
        <text>a ubiquinone + NADH + 5 H(+)(in) = a ubiquinol + NAD(+) + 4 H(+)(out)</text>
        <dbReference type="Rhea" id="RHEA:29091"/>
        <dbReference type="Rhea" id="RHEA-COMP:9565"/>
        <dbReference type="Rhea" id="RHEA-COMP:9566"/>
        <dbReference type="ChEBI" id="CHEBI:15378"/>
        <dbReference type="ChEBI" id="CHEBI:16389"/>
        <dbReference type="ChEBI" id="CHEBI:17976"/>
        <dbReference type="ChEBI" id="CHEBI:57540"/>
        <dbReference type="ChEBI" id="CHEBI:57945"/>
        <dbReference type="EC" id="7.1.1.2"/>
    </reaction>
</comment>
<keyword evidence="14 17" id="KW-0496">Mitochondrion</keyword>
<evidence type="ECO:0000256" key="16">
    <source>
        <dbReference type="ARBA" id="ARBA00049551"/>
    </source>
</evidence>
<dbReference type="VEuPathDB" id="VectorBase:ACRUBR1_000747"/>
<dbReference type="OrthoDB" id="10069788at2759"/>
<dbReference type="GO" id="GO:0003954">
    <property type="term" value="F:NADH dehydrogenase activity"/>
    <property type="evidence" value="ECO:0007669"/>
    <property type="project" value="TreeGrafter"/>
</dbReference>
<keyword evidence="11 17" id="KW-1133">Transmembrane helix</keyword>
<keyword evidence="6" id="KW-0679">Respiratory chain</keyword>
<evidence type="ECO:0000259" key="19">
    <source>
        <dbReference type="Pfam" id="PF00662"/>
    </source>
</evidence>
<keyword evidence="5 17" id="KW-0813">Transport</keyword>
<feature type="domain" description="NADH-Ubiquinone oxidoreductase (complex I) chain 5 N-terminal" evidence="19">
    <location>
        <begin position="44"/>
        <end position="92"/>
    </location>
</feature>
<feature type="transmembrane region" description="Helical" evidence="17">
    <location>
        <begin position="489"/>
        <end position="513"/>
    </location>
</feature>
<evidence type="ECO:0000256" key="11">
    <source>
        <dbReference type="ARBA" id="ARBA00022989"/>
    </source>
</evidence>
<feature type="transmembrane region" description="Helical" evidence="17">
    <location>
        <begin position="246"/>
        <end position="268"/>
    </location>
</feature>
<feature type="transmembrane region" description="Helical" evidence="17">
    <location>
        <begin position="52"/>
        <end position="77"/>
    </location>
</feature>
<dbReference type="PANTHER" id="PTHR42829">
    <property type="entry name" value="NADH-UBIQUINONE OXIDOREDUCTASE CHAIN 5"/>
    <property type="match status" value="1"/>
</dbReference>
<feature type="transmembrane region" description="Helical" evidence="17">
    <location>
        <begin position="154"/>
        <end position="174"/>
    </location>
</feature>
<evidence type="ECO:0000256" key="2">
    <source>
        <dbReference type="ARBA" id="ARBA00004448"/>
    </source>
</evidence>
<evidence type="ECO:0000256" key="13">
    <source>
        <dbReference type="ARBA" id="ARBA00023075"/>
    </source>
</evidence>
<keyword evidence="13 17" id="KW-0830">Ubiquinone</keyword>
<feature type="transmembrane region" description="Helical" evidence="17">
    <location>
        <begin position="12"/>
        <end position="32"/>
    </location>
</feature>
<feature type="transmembrane region" description="Helical" evidence="17">
    <location>
        <begin position="381"/>
        <end position="402"/>
    </location>
</feature>
<proteinExistence type="inferred from homology"/>
<evidence type="ECO:0000256" key="7">
    <source>
        <dbReference type="ARBA" id="ARBA00022692"/>
    </source>
</evidence>
<feature type="transmembrane region" description="Helical" evidence="17">
    <location>
        <begin position="422"/>
        <end position="445"/>
    </location>
</feature>
<comment type="similarity">
    <text evidence="17">Belongs to the complex I subunit 5 family.</text>
</comment>
<evidence type="ECO:0000256" key="17">
    <source>
        <dbReference type="RuleBase" id="RU003404"/>
    </source>
</evidence>
<feature type="transmembrane region" description="Helical" evidence="17">
    <location>
        <begin position="561"/>
        <end position="580"/>
    </location>
</feature>
<feature type="transmembrane region" description="Helical" evidence="17">
    <location>
        <begin position="220"/>
        <end position="240"/>
    </location>
</feature>
<dbReference type="GO" id="GO:0042773">
    <property type="term" value="P:ATP synthesis coupled electron transport"/>
    <property type="evidence" value="ECO:0007669"/>
    <property type="project" value="InterPro"/>
</dbReference>
<feature type="transmembrane region" description="Helical" evidence="17">
    <location>
        <begin position="114"/>
        <end position="133"/>
    </location>
</feature>
<evidence type="ECO:0000313" key="21">
    <source>
        <dbReference type="EMBL" id="QEE94210.1"/>
    </source>
</evidence>
<organism evidence="21">
    <name type="scientific">Anopheles cruzii</name>
    <name type="common">mosquito</name>
    <dbReference type="NCBI Taxonomy" id="68878"/>
    <lineage>
        <taxon>Eukaryota</taxon>
        <taxon>Metazoa</taxon>
        <taxon>Ecdysozoa</taxon>
        <taxon>Arthropoda</taxon>
        <taxon>Hexapoda</taxon>
        <taxon>Insecta</taxon>
        <taxon>Pterygota</taxon>
        <taxon>Neoptera</taxon>
        <taxon>Endopterygota</taxon>
        <taxon>Diptera</taxon>
        <taxon>Nematocera</taxon>
        <taxon>Culicoidea</taxon>
        <taxon>Culicidae</taxon>
        <taxon>Anophelinae</taxon>
        <taxon>Anopheles</taxon>
    </lineage>
</organism>
<keyword evidence="7 17" id="KW-0812">Transmembrane</keyword>
<keyword evidence="10" id="KW-0249">Electron transport</keyword>
<evidence type="ECO:0000256" key="5">
    <source>
        <dbReference type="ARBA" id="ARBA00022448"/>
    </source>
</evidence>
<dbReference type="GO" id="GO:0005743">
    <property type="term" value="C:mitochondrial inner membrane"/>
    <property type="evidence" value="ECO:0007669"/>
    <property type="project" value="UniProtKB-SubCell"/>
</dbReference>
<feature type="domain" description="NADH dehydrogenase subunit 5 C-terminal" evidence="20">
    <location>
        <begin position="396"/>
        <end position="576"/>
    </location>
</feature>
<keyword evidence="15 17" id="KW-0472">Membrane</keyword>
<dbReference type="InterPro" id="IPR010934">
    <property type="entry name" value="NADH_DH_su5_C"/>
</dbReference>
<keyword evidence="9" id="KW-1278">Translocase</keyword>
<evidence type="ECO:0000256" key="10">
    <source>
        <dbReference type="ARBA" id="ARBA00022982"/>
    </source>
</evidence>
<feature type="transmembrane region" description="Helical" evidence="17">
    <location>
        <begin position="89"/>
        <end position="108"/>
    </location>
</feature>
<comment type="subcellular location">
    <subcellularLocation>
        <location evidence="2">Mitochondrion inner membrane</location>
        <topology evidence="2">Multi-pass membrane protein</topology>
    </subcellularLocation>
</comment>
<feature type="transmembrane region" description="Helical" evidence="17">
    <location>
        <begin position="186"/>
        <end position="208"/>
    </location>
</feature>
<comment type="function">
    <text evidence="1">Core subunit of the mitochondrial membrane respiratory chain NADH dehydrogenase (Complex I) that is believed to belong to the minimal assembly required for catalysis. Complex I functions in the transfer of electrons from NADH to the respiratory chain. The immediate electron acceptor for the enzyme is believed to be ubiquinone.</text>
</comment>
<evidence type="ECO:0000256" key="14">
    <source>
        <dbReference type="ARBA" id="ARBA00023128"/>
    </source>
</evidence>
<dbReference type="GO" id="GO:0008137">
    <property type="term" value="F:NADH dehydrogenase (ubiquinone) activity"/>
    <property type="evidence" value="ECO:0007669"/>
    <property type="project" value="UniProtKB-EC"/>
</dbReference>
<dbReference type="PRINTS" id="PR01435">
    <property type="entry name" value="NPOXDRDTASE5"/>
</dbReference>
<evidence type="ECO:0000256" key="12">
    <source>
        <dbReference type="ARBA" id="ARBA00023027"/>
    </source>
</evidence>
<dbReference type="Pfam" id="PF00361">
    <property type="entry name" value="Proton_antipo_M"/>
    <property type="match status" value="1"/>
</dbReference>
<dbReference type="InterPro" id="IPR001750">
    <property type="entry name" value="ND/Mrp_TM"/>
</dbReference>
<dbReference type="AlphaFoldDB" id="A0A5B9H6L4"/>
<feature type="transmembrane region" description="Helical" evidence="17">
    <location>
        <begin position="342"/>
        <end position="361"/>
    </location>
</feature>
<comment type="function">
    <text evidence="17">Core subunit of the mitochondrial membrane respiratory chain NADH dehydrogenase (Complex I) which catalyzes electron transfer from NADH through the respiratory chain, using ubiquinone as an electron acceptor. Essential for the catalytic activity and assembly of complex I.</text>
</comment>
<evidence type="ECO:0000256" key="4">
    <source>
        <dbReference type="ARBA" id="ARBA00021096"/>
    </source>
</evidence>
<evidence type="ECO:0000259" key="18">
    <source>
        <dbReference type="Pfam" id="PF00361"/>
    </source>
</evidence>
<feature type="domain" description="NADH:quinone oxidoreductase/Mrp antiporter transmembrane" evidence="18">
    <location>
        <begin position="109"/>
        <end position="392"/>
    </location>
</feature>
<geneLocation type="mitochondrion" evidence="21"/>
<dbReference type="InterPro" id="IPR001516">
    <property type="entry name" value="Proton_antipo_N"/>
</dbReference>
<evidence type="ECO:0000259" key="20">
    <source>
        <dbReference type="Pfam" id="PF06455"/>
    </source>
</evidence>
<accession>A0A5B9H6L4</accession>
<evidence type="ECO:0000256" key="9">
    <source>
        <dbReference type="ARBA" id="ARBA00022967"/>
    </source>
</evidence>
<reference evidence="21" key="1">
    <citation type="submission" date="2019-02" db="EMBL/GenBank/DDBJ databases">
        <title>Phylogenetic relationships and temporal diversification of Neotropical mosquitoes (Diptera: Culicidae) based on mitogenomes.</title>
        <authorList>
            <person name="Lorenz C."/>
            <person name="Alves J.M.P."/>
            <person name="Foster P.G."/>
            <person name="Suesdek L."/>
            <person name="Sallum M.A."/>
        </authorList>
    </citation>
    <scope>NUCLEOTIDE SEQUENCE</scope>
</reference>
<dbReference type="EMBL" id="MK575473">
    <property type="protein sequence ID" value="QEE94210.1"/>
    <property type="molecule type" value="Genomic_DNA"/>
</dbReference>
<dbReference type="Pfam" id="PF06455">
    <property type="entry name" value="NADH5_C"/>
    <property type="match status" value="1"/>
</dbReference>
<evidence type="ECO:0000256" key="15">
    <source>
        <dbReference type="ARBA" id="ARBA00023136"/>
    </source>
</evidence>
<gene>
    <name evidence="21" type="primary">nad5</name>
</gene>
<dbReference type="Pfam" id="PF00662">
    <property type="entry name" value="Proton_antipo_N"/>
    <property type="match status" value="1"/>
</dbReference>
<sequence length="581" mass="66710">MVNNLVNYCKNSFYILIFISISLFFFSLKFLFNDLIYFIEWEILTMQSMSIVMTFLFDWMSLMFMSFVLLISSLVIFYSNQYMEEDYNINRFILLVLMFVMSMMMLIISPNLISILLGWDGLGLVSYCLVIYFQNVKSYNAGMLTALSNRIGDVALLLTIAWMLNYGSWNYIFYLDLMGKNMEMMIIGGLVMLAAMTKSAQIPFSSWLPAAMAAPTPVSALVHSSTLVTAGVYLLIRFNILLVNWWMGQFLLLVSGLTMFMAGLGANFEFDLKKIIALSTLSQLGLMMSILSMGYYNLAFFHLLTHALFKALLFMCAGSIIHNMKNSQDIRMMGSLSMSMPLTCSCFNVANLALCGMPFLAGFYSKDLILEMVSLSYLNSFSFFLFFFSTGLTVCYSFRLVYYSMTGDFNSSVLHPLNDKGWTMIFSIFFLMIMAIIGGSMLSWLMFFNPAMICLPLILKMLTLLVCILGGVMGYILSNVKLFFMNKSLYYYNFVCFVGSMWFMPIISTIGVINYPLKLGLYSYKSFDQGWSEFFGAQMLYFKLKSYSLYLQEFQNNNLKIYMLSYMLWFIVLLMLSMFLI</sequence>
<evidence type="ECO:0000256" key="6">
    <source>
        <dbReference type="ARBA" id="ARBA00022660"/>
    </source>
</evidence>
<evidence type="ECO:0000256" key="3">
    <source>
        <dbReference type="ARBA" id="ARBA00012944"/>
    </source>
</evidence>
<keyword evidence="12 17" id="KW-0520">NAD</keyword>
<dbReference type="PRINTS" id="PR01434">
    <property type="entry name" value="NADHDHGNASE5"/>
</dbReference>
<feature type="transmembrane region" description="Helical" evidence="17">
    <location>
        <begin position="299"/>
        <end position="321"/>
    </location>
</feature>
<evidence type="ECO:0000256" key="1">
    <source>
        <dbReference type="ARBA" id="ARBA00003257"/>
    </source>
</evidence>
<feature type="transmembrane region" description="Helical" evidence="17">
    <location>
        <begin position="275"/>
        <end position="293"/>
    </location>
</feature>
<dbReference type="EC" id="7.1.1.2" evidence="3 17"/>
<dbReference type="GO" id="GO:0015990">
    <property type="term" value="P:electron transport coupled proton transport"/>
    <property type="evidence" value="ECO:0007669"/>
    <property type="project" value="TreeGrafter"/>
</dbReference>
<dbReference type="PANTHER" id="PTHR42829:SF2">
    <property type="entry name" value="NADH-UBIQUINONE OXIDOREDUCTASE CHAIN 5"/>
    <property type="match status" value="1"/>
</dbReference>
<dbReference type="InterPro" id="IPR003945">
    <property type="entry name" value="NU5C-like"/>
</dbReference>
<evidence type="ECO:0000256" key="8">
    <source>
        <dbReference type="ARBA" id="ARBA00022792"/>
    </source>
</evidence>
<keyword evidence="8" id="KW-0999">Mitochondrion inner membrane</keyword>
<name>A0A5B9H6L4_9DIPT</name>
<protein>
    <recommendedName>
        <fullName evidence="4 17">NADH-ubiquinone oxidoreductase chain 5</fullName>
        <ecNumber evidence="3 17">7.1.1.2</ecNumber>
    </recommendedName>
</protein>
<feature type="transmembrane region" description="Helical" evidence="17">
    <location>
        <begin position="457"/>
        <end position="477"/>
    </location>
</feature>